<keyword evidence="2" id="KW-1185">Reference proteome</keyword>
<sequence length="224" mass="25790">MMLETFSSFASIIGLSLQLVEKYKRQYPEEVSNALSVLKAMSVTGQTWKEVHTKYHTIERNINVVLSPIQEISNGALKTLPKNEVNFHLLRQSFFDPNWQIFIDSHEADIKPYIDTLIHADNKASQYGDQVLSDLREKGQFQIAEKISVIVINQSKIVELHREFISFLRIMRSELKNDSWGEQQAELVINNSGLLRTRLPMIIGNTDRVLMAILDLYNLTINEI</sequence>
<evidence type="ECO:0000313" key="2">
    <source>
        <dbReference type="Proteomes" id="UP001324794"/>
    </source>
</evidence>
<gene>
    <name evidence="1" type="ORF">SR894_10015</name>
</gene>
<dbReference type="EMBL" id="CP140255">
    <property type="protein sequence ID" value="WQH14848.1"/>
    <property type="molecule type" value="Genomic_DNA"/>
</dbReference>
<dbReference type="RefSeq" id="WP_133732449.1">
    <property type="nucleotide sequence ID" value="NZ_CP140255.1"/>
</dbReference>
<organism evidence="1 2">
    <name type="scientific">Vreelandella neptunia</name>
    <dbReference type="NCBI Taxonomy" id="115551"/>
    <lineage>
        <taxon>Bacteria</taxon>
        <taxon>Pseudomonadati</taxon>
        <taxon>Pseudomonadota</taxon>
        <taxon>Gammaproteobacteria</taxon>
        <taxon>Oceanospirillales</taxon>
        <taxon>Halomonadaceae</taxon>
        <taxon>Vreelandella</taxon>
    </lineage>
</organism>
<protein>
    <submittedName>
        <fullName evidence="1">Uncharacterized protein</fullName>
    </submittedName>
</protein>
<dbReference type="Proteomes" id="UP001324794">
    <property type="component" value="Chromosome"/>
</dbReference>
<reference evidence="1 2" key="1">
    <citation type="submission" date="2023-11" db="EMBL/GenBank/DDBJ databases">
        <title>MicrobeMod: A computational toolkit for identifying prokaryotic methylation and restriction-modification with nanopore sequencing.</title>
        <authorList>
            <person name="Crits-Christoph A."/>
            <person name="Kang S.C."/>
            <person name="Lee H."/>
            <person name="Ostrov N."/>
        </authorList>
    </citation>
    <scope>NUCLEOTIDE SEQUENCE [LARGE SCALE GENOMIC DNA]</scope>
    <source>
        <strain evidence="1 2">ATCC BAA-805</strain>
    </source>
</reference>
<accession>A0ABZ0YRQ8</accession>
<name>A0ABZ0YRQ8_9GAMM</name>
<proteinExistence type="predicted"/>
<evidence type="ECO:0000313" key="1">
    <source>
        <dbReference type="EMBL" id="WQH14848.1"/>
    </source>
</evidence>